<dbReference type="Proteomes" id="UP000027920">
    <property type="component" value="Unassembled WGS sequence"/>
</dbReference>
<dbReference type="PANTHER" id="PTHR45964:SF5">
    <property type="entry name" value="WSCD FAMILY MEMBER CG9164"/>
    <property type="match status" value="1"/>
</dbReference>
<evidence type="ECO:0000256" key="2">
    <source>
        <dbReference type="SAM" id="MobiDB-lite"/>
    </source>
</evidence>
<feature type="domain" description="WSC" evidence="3">
    <location>
        <begin position="39"/>
        <end position="130"/>
    </location>
</feature>
<dbReference type="EMBL" id="AMGV01000003">
    <property type="protein sequence ID" value="KEF59535.1"/>
    <property type="molecule type" value="Genomic_DNA"/>
</dbReference>
<accession>A0A072PVC9</accession>
<feature type="region of interest" description="Disordered" evidence="2">
    <location>
        <begin position="506"/>
        <end position="541"/>
    </location>
</feature>
<gene>
    <name evidence="4" type="ORF">A1O9_04379</name>
</gene>
<dbReference type="InterPro" id="IPR002889">
    <property type="entry name" value="WSC_carb-bd"/>
</dbReference>
<feature type="domain" description="WSC" evidence="3">
    <location>
        <begin position="642"/>
        <end position="743"/>
    </location>
</feature>
<dbReference type="RefSeq" id="XP_013262125.1">
    <property type="nucleotide sequence ID" value="XM_013406671.1"/>
</dbReference>
<protein>
    <recommendedName>
        <fullName evidence="3">WSC domain-containing protein</fullName>
    </recommendedName>
</protein>
<sequence length="744" mass="75813">MYMHLNASTPPTSDPQPDPGKFNPPTSPTGLATPSNILNFTYQSCYTEITVGRALSSFVLADSSITLQTCASNCTQYQYFGVEYGRECYCGNSLGSGSVPAADGRCNMACAGNSSMACGGPNGLTLYKNPNFEANPDAPSTPPSPVGPSIVSSIGNWQYVDCYIEIPGRALTGKAVASNDMLVAYCAGNCTGFNFFGVEYAKECYCGNSLSSGSMATTDGRCNMACAGNSSTICGGPNGLSYYRFVVPSSSSSTTSSKTLMSSSTVFAGSPSVAMSTTQSAFSTIIVASASSTRSSTSVTTFSTLFDSTTSSSSTSSSTSFLQVLSTSMTSVTITTLSRSTISTGTSSTSMSVLGSLATFSITTSTVSTAMSTTTSTFTRSSAASTSPGSTTSSSSTMEIPTSMTMTTTIPFQRSAALTATVGSASSTSSTSRGSSSSSIMSTTASSSSSTTYHSPSPPATSTGTSMSSKSIITSSTTIIPPSSFSLVLSSSSSRSATAISSIIPSSSSLGSSLTSRTTSTWTSSPSPTSEPDPTDPYIPLGCAPEASGGRLLSSLSSTSNSMTVQTCQSFCTSNGFPFSGVEYGRECYCSSRLAASTAVNATGCSMPCAGNGTQTCGGRSQLNVYRNALLPVAGTQTPLLGYGYSGCYTDSSAAARLLGRYSFSSVSGMTQGVCVAACQDRGFGYAGVEYGRECYCGDGMNLVGPGGKAEKAASEDECDMLCTGDRAQICGGRSRIGVWSVQG</sequence>
<keyword evidence="1" id="KW-0677">Repeat</keyword>
<name>A0A072PVC9_9EURO</name>
<proteinExistence type="predicted"/>
<dbReference type="OrthoDB" id="5985073at2759"/>
<dbReference type="STRING" id="1182545.A0A072PVC9"/>
<dbReference type="PANTHER" id="PTHR45964">
    <property type="entry name" value="WSCD FAMILY MEMBER CG9164"/>
    <property type="match status" value="1"/>
</dbReference>
<dbReference type="AlphaFoldDB" id="A0A072PVC9"/>
<evidence type="ECO:0000313" key="5">
    <source>
        <dbReference type="Proteomes" id="UP000027920"/>
    </source>
</evidence>
<organism evidence="4 5">
    <name type="scientific">Exophiala aquamarina CBS 119918</name>
    <dbReference type="NCBI Taxonomy" id="1182545"/>
    <lineage>
        <taxon>Eukaryota</taxon>
        <taxon>Fungi</taxon>
        <taxon>Dikarya</taxon>
        <taxon>Ascomycota</taxon>
        <taxon>Pezizomycotina</taxon>
        <taxon>Eurotiomycetes</taxon>
        <taxon>Chaetothyriomycetidae</taxon>
        <taxon>Chaetothyriales</taxon>
        <taxon>Herpotrichiellaceae</taxon>
        <taxon>Exophiala</taxon>
    </lineage>
</organism>
<evidence type="ECO:0000259" key="3">
    <source>
        <dbReference type="PROSITE" id="PS51212"/>
    </source>
</evidence>
<evidence type="ECO:0000313" key="4">
    <source>
        <dbReference type="EMBL" id="KEF59535.1"/>
    </source>
</evidence>
<dbReference type="Pfam" id="PF01822">
    <property type="entry name" value="WSC"/>
    <property type="match status" value="4"/>
</dbReference>
<keyword evidence="5" id="KW-1185">Reference proteome</keyword>
<dbReference type="SMART" id="SM00321">
    <property type="entry name" value="WSC"/>
    <property type="match status" value="4"/>
</dbReference>
<dbReference type="VEuPathDB" id="FungiDB:A1O9_04379"/>
<reference evidence="4 5" key="1">
    <citation type="submission" date="2013-03" db="EMBL/GenBank/DDBJ databases">
        <title>The Genome Sequence of Exophiala aquamarina CBS 119918.</title>
        <authorList>
            <consortium name="The Broad Institute Genomics Platform"/>
            <person name="Cuomo C."/>
            <person name="de Hoog S."/>
            <person name="Gorbushina A."/>
            <person name="Walker B."/>
            <person name="Young S.K."/>
            <person name="Zeng Q."/>
            <person name="Gargeya S."/>
            <person name="Fitzgerald M."/>
            <person name="Haas B."/>
            <person name="Abouelleil A."/>
            <person name="Allen A.W."/>
            <person name="Alvarado L."/>
            <person name="Arachchi H.M."/>
            <person name="Berlin A.M."/>
            <person name="Chapman S.B."/>
            <person name="Gainer-Dewar J."/>
            <person name="Goldberg J."/>
            <person name="Griggs A."/>
            <person name="Gujja S."/>
            <person name="Hansen M."/>
            <person name="Howarth C."/>
            <person name="Imamovic A."/>
            <person name="Ireland A."/>
            <person name="Larimer J."/>
            <person name="McCowan C."/>
            <person name="Murphy C."/>
            <person name="Pearson M."/>
            <person name="Poon T.W."/>
            <person name="Priest M."/>
            <person name="Roberts A."/>
            <person name="Saif S."/>
            <person name="Shea T."/>
            <person name="Sisk P."/>
            <person name="Sykes S."/>
            <person name="Wortman J."/>
            <person name="Nusbaum C."/>
            <person name="Birren B."/>
        </authorList>
    </citation>
    <scope>NUCLEOTIDE SEQUENCE [LARGE SCALE GENOMIC DNA]</scope>
    <source>
        <strain evidence="4 5">CBS 119918</strain>
    </source>
</reference>
<feature type="domain" description="WSC" evidence="3">
    <location>
        <begin position="537"/>
        <end position="629"/>
    </location>
</feature>
<comment type="caution">
    <text evidence="4">The sequence shown here is derived from an EMBL/GenBank/DDBJ whole genome shotgun (WGS) entry which is preliminary data.</text>
</comment>
<dbReference type="HOGENOM" id="CLU_373389_0_0_1"/>
<feature type="compositionally biased region" description="Low complexity" evidence="2">
    <location>
        <begin position="506"/>
        <end position="528"/>
    </location>
</feature>
<feature type="region of interest" description="Disordered" evidence="2">
    <location>
        <begin position="377"/>
        <end position="401"/>
    </location>
</feature>
<feature type="region of interest" description="Disordered" evidence="2">
    <location>
        <begin position="1"/>
        <end position="28"/>
    </location>
</feature>
<evidence type="ECO:0000256" key="1">
    <source>
        <dbReference type="ARBA" id="ARBA00022737"/>
    </source>
</evidence>
<dbReference type="GeneID" id="25279312"/>
<feature type="domain" description="WSC" evidence="3">
    <location>
        <begin position="156"/>
        <end position="246"/>
    </location>
</feature>
<feature type="region of interest" description="Disordered" evidence="2">
    <location>
        <begin position="423"/>
        <end position="469"/>
    </location>
</feature>
<dbReference type="PROSITE" id="PS51212">
    <property type="entry name" value="WSC"/>
    <property type="match status" value="4"/>
</dbReference>
<dbReference type="InterPro" id="IPR051589">
    <property type="entry name" value="Sialate-O-sulfotransferase"/>
</dbReference>